<keyword evidence="12 17" id="KW-1133">Transmembrane helix</keyword>
<evidence type="ECO:0000259" key="20">
    <source>
        <dbReference type="Pfam" id="PF13807"/>
    </source>
</evidence>
<evidence type="ECO:0000256" key="15">
    <source>
        <dbReference type="ARBA" id="ARBA00051245"/>
    </source>
</evidence>
<dbReference type="EMBL" id="FIZX01000001">
    <property type="protein sequence ID" value="CZF80033.1"/>
    <property type="molecule type" value="Genomic_DNA"/>
</dbReference>
<dbReference type="Proteomes" id="UP000071641">
    <property type="component" value="Unassembled WGS sequence"/>
</dbReference>
<evidence type="ECO:0000256" key="5">
    <source>
        <dbReference type="ARBA" id="ARBA00022475"/>
    </source>
</evidence>
<evidence type="ECO:0000256" key="4">
    <source>
        <dbReference type="ARBA" id="ARBA00011903"/>
    </source>
</evidence>
<dbReference type="GO" id="GO:0004715">
    <property type="term" value="F:non-membrane spanning protein tyrosine kinase activity"/>
    <property type="evidence" value="ECO:0007669"/>
    <property type="project" value="UniProtKB-EC"/>
</dbReference>
<keyword evidence="13 17" id="KW-0472">Membrane</keyword>
<dbReference type="InterPro" id="IPR025669">
    <property type="entry name" value="AAA_dom"/>
</dbReference>
<keyword evidence="9" id="KW-0547">Nucleotide-binding</keyword>
<evidence type="ECO:0000256" key="1">
    <source>
        <dbReference type="ARBA" id="ARBA00004429"/>
    </source>
</evidence>
<feature type="coiled-coil region" evidence="16">
    <location>
        <begin position="230"/>
        <end position="287"/>
    </location>
</feature>
<keyword evidence="14" id="KW-0829">Tyrosine-protein kinase</keyword>
<dbReference type="NCBIfam" id="TIGR01007">
    <property type="entry name" value="eps_fam"/>
    <property type="match status" value="1"/>
</dbReference>
<dbReference type="Gene3D" id="3.40.50.300">
    <property type="entry name" value="P-loop containing nucleotide triphosphate hydrolases"/>
    <property type="match status" value="1"/>
</dbReference>
<evidence type="ECO:0000256" key="8">
    <source>
        <dbReference type="ARBA" id="ARBA00022692"/>
    </source>
</evidence>
<sequence>MSAYSNENSIQQDQLIDIGYYIHLIKKRWLSITFFTFLCTSIAVLIALSITPTYRATATLLIESQQAKAISIEEVVGIDSRANEYYLTQFEILKSNQVAQRVIEKLQLNMLEEFNPAIAVNDRPAFKEQLKGWLRSHPVIDSFFSSKTDIAHDPEAEKEATTLRVLKAFKSRLTISPIRKTQLVRISFDSQDPKLAAKIANAVGYAFIENNLESKLLATDRANGWLNERLTELKLNLNSSEQALVQFLQRQELIDDSGIAALTSNELQNLTDRIAEATDRRTKTQALYNALKSNPNADIATLSANTLISNHPQVRDIRLAESEAEKDVSQLSKRYGPKHDKMIQANARLKSVQQRAENLIYKLINGVEKELSSAREQETLLKQELLSKKEEFQSLSVVKSEYDALKREVESNAKLYDLFLTRQKETSATSDFSAANARFSDQALVPQQPFKPNRKLIVFIALIVSMGFACVLVICLDAFNNTISSARDFESKLGLLPTGTLPLVKAKEFKRNHIDASVFNNSKFATFQESIDSIRTSLYLSMPKTERKFLALSSSVPGEGKTTTAINLAQSFSSIEKVLLIDCDLRKPSVGMRFGIPNSHPGLTNILVMNTSPDDCITTIEGTNLDLLPAGLIVANPQELLSSTSFLKLIEELAEKYDRIIFDTPPILPVKDAFIVGKFTKGIVLVLKANSTSKSVYKHTMTLFTKHQISIDGVVINQVSQPKKGTHTYSEYSRYAYGNIES</sequence>
<dbReference type="PANTHER" id="PTHR32309">
    <property type="entry name" value="TYROSINE-PROTEIN KINASE"/>
    <property type="match status" value="1"/>
</dbReference>
<proteinExistence type="inferred from homology"/>
<evidence type="ECO:0000259" key="19">
    <source>
        <dbReference type="Pfam" id="PF13614"/>
    </source>
</evidence>
<comment type="catalytic activity">
    <reaction evidence="15">
        <text>L-tyrosyl-[protein] + ATP = O-phospho-L-tyrosyl-[protein] + ADP + H(+)</text>
        <dbReference type="Rhea" id="RHEA:10596"/>
        <dbReference type="Rhea" id="RHEA-COMP:10136"/>
        <dbReference type="Rhea" id="RHEA-COMP:20101"/>
        <dbReference type="ChEBI" id="CHEBI:15378"/>
        <dbReference type="ChEBI" id="CHEBI:30616"/>
        <dbReference type="ChEBI" id="CHEBI:46858"/>
        <dbReference type="ChEBI" id="CHEBI:61978"/>
        <dbReference type="ChEBI" id="CHEBI:456216"/>
        <dbReference type="EC" id="2.7.10.2"/>
    </reaction>
</comment>
<gene>
    <name evidence="21" type="primary">wzc</name>
    <name evidence="21" type="ORF">GCE9029_01807</name>
</gene>
<dbReference type="AlphaFoldDB" id="A0A128EZP3"/>
<dbReference type="GO" id="GO:0005886">
    <property type="term" value="C:plasma membrane"/>
    <property type="evidence" value="ECO:0007669"/>
    <property type="project" value="UniProtKB-SubCell"/>
</dbReference>
<evidence type="ECO:0000256" key="2">
    <source>
        <dbReference type="ARBA" id="ARBA00007316"/>
    </source>
</evidence>
<evidence type="ECO:0000256" key="9">
    <source>
        <dbReference type="ARBA" id="ARBA00022741"/>
    </source>
</evidence>
<comment type="similarity">
    <text evidence="3">Belongs to the etk/wzc family.</text>
</comment>
<dbReference type="InterPro" id="IPR003856">
    <property type="entry name" value="LPS_length_determ_N"/>
</dbReference>
<keyword evidence="16" id="KW-0175">Coiled coil</keyword>
<feature type="domain" description="Polysaccharide chain length determinant N-terminal" evidence="18">
    <location>
        <begin position="16"/>
        <end position="106"/>
    </location>
</feature>
<evidence type="ECO:0000313" key="22">
    <source>
        <dbReference type="Proteomes" id="UP000071641"/>
    </source>
</evidence>
<protein>
    <recommendedName>
        <fullName evidence="4">non-specific protein-tyrosine kinase</fullName>
        <ecNumber evidence="4">2.7.10.2</ecNumber>
    </recommendedName>
</protein>
<dbReference type="InterPro" id="IPR050445">
    <property type="entry name" value="Bact_polysacc_biosynth/exp"/>
</dbReference>
<dbReference type="EC" id="2.7.10.2" evidence="4"/>
<reference evidence="22" key="1">
    <citation type="submission" date="2016-02" db="EMBL/GenBank/DDBJ databases">
        <authorList>
            <person name="Rodrigo-Torres Lidia"/>
            <person name="Arahal R.David."/>
        </authorList>
    </citation>
    <scope>NUCLEOTIDE SEQUENCE [LARGE SCALE GENOMIC DNA]</scope>
    <source>
        <strain evidence="22">CECT 9029</strain>
    </source>
</reference>
<dbReference type="STRING" id="1796497.GCE9029_01807"/>
<keyword evidence="10 21" id="KW-0418">Kinase</keyword>
<comment type="subcellular location">
    <subcellularLocation>
        <location evidence="1">Cell inner membrane</location>
        <topology evidence="1">Multi-pass membrane protein</topology>
    </subcellularLocation>
</comment>
<keyword evidence="7 21" id="KW-0808">Transferase</keyword>
<dbReference type="Pfam" id="PF02706">
    <property type="entry name" value="Wzz"/>
    <property type="match status" value="1"/>
</dbReference>
<organism evidence="21 22">
    <name type="scientific">Grimontia celer</name>
    <dbReference type="NCBI Taxonomy" id="1796497"/>
    <lineage>
        <taxon>Bacteria</taxon>
        <taxon>Pseudomonadati</taxon>
        <taxon>Pseudomonadota</taxon>
        <taxon>Gammaproteobacteria</taxon>
        <taxon>Vibrionales</taxon>
        <taxon>Vibrionaceae</taxon>
        <taxon>Grimontia</taxon>
    </lineage>
</organism>
<evidence type="ECO:0000256" key="12">
    <source>
        <dbReference type="ARBA" id="ARBA00022989"/>
    </source>
</evidence>
<evidence type="ECO:0000256" key="16">
    <source>
        <dbReference type="SAM" id="Coils"/>
    </source>
</evidence>
<keyword evidence="11" id="KW-0067">ATP-binding</keyword>
<name>A0A128EZP3_9GAMM</name>
<dbReference type="OrthoDB" id="9775724at2"/>
<evidence type="ECO:0000256" key="11">
    <source>
        <dbReference type="ARBA" id="ARBA00022840"/>
    </source>
</evidence>
<evidence type="ECO:0000256" key="13">
    <source>
        <dbReference type="ARBA" id="ARBA00023136"/>
    </source>
</evidence>
<dbReference type="InterPro" id="IPR005702">
    <property type="entry name" value="Wzc-like_C"/>
</dbReference>
<evidence type="ECO:0000256" key="14">
    <source>
        <dbReference type="ARBA" id="ARBA00023137"/>
    </source>
</evidence>
<feature type="transmembrane region" description="Helical" evidence="17">
    <location>
        <begin position="456"/>
        <end position="479"/>
    </location>
</feature>
<comment type="similarity">
    <text evidence="2">Belongs to the CpsD/CapB family.</text>
</comment>
<feature type="domain" description="Tyrosine-protein kinase G-rich" evidence="20">
    <location>
        <begin position="404"/>
        <end position="475"/>
    </location>
</feature>
<dbReference type="PANTHER" id="PTHR32309:SF13">
    <property type="entry name" value="FERRIC ENTEROBACTIN TRANSPORT PROTEIN FEPE"/>
    <property type="match status" value="1"/>
</dbReference>
<evidence type="ECO:0000256" key="7">
    <source>
        <dbReference type="ARBA" id="ARBA00022679"/>
    </source>
</evidence>
<dbReference type="GO" id="GO:0005524">
    <property type="term" value="F:ATP binding"/>
    <property type="evidence" value="ECO:0007669"/>
    <property type="project" value="UniProtKB-KW"/>
</dbReference>
<dbReference type="InterPro" id="IPR027417">
    <property type="entry name" value="P-loop_NTPase"/>
</dbReference>
<evidence type="ECO:0000313" key="21">
    <source>
        <dbReference type="EMBL" id="CZF80033.1"/>
    </source>
</evidence>
<dbReference type="CDD" id="cd05387">
    <property type="entry name" value="BY-kinase"/>
    <property type="match status" value="1"/>
</dbReference>
<dbReference type="InterPro" id="IPR032807">
    <property type="entry name" value="GNVR"/>
</dbReference>
<feature type="domain" description="AAA" evidence="19">
    <location>
        <begin position="550"/>
        <end position="669"/>
    </location>
</feature>
<dbReference type="Pfam" id="PF13807">
    <property type="entry name" value="GNVR"/>
    <property type="match status" value="1"/>
</dbReference>
<evidence type="ECO:0000256" key="10">
    <source>
        <dbReference type="ARBA" id="ARBA00022777"/>
    </source>
</evidence>
<evidence type="ECO:0000256" key="17">
    <source>
        <dbReference type="SAM" id="Phobius"/>
    </source>
</evidence>
<dbReference type="RefSeq" id="WP_062662763.1">
    <property type="nucleotide sequence ID" value="NZ_FIZX01000001.1"/>
</dbReference>
<feature type="transmembrane region" description="Helical" evidence="17">
    <location>
        <begin position="29"/>
        <end position="50"/>
    </location>
</feature>
<dbReference type="Pfam" id="PF13614">
    <property type="entry name" value="AAA_31"/>
    <property type="match status" value="1"/>
</dbReference>
<accession>A0A128EZP3</accession>
<evidence type="ECO:0000256" key="6">
    <source>
        <dbReference type="ARBA" id="ARBA00022519"/>
    </source>
</evidence>
<dbReference type="SUPFAM" id="SSF52540">
    <property type="entry name" value="P-loop containing nucleoside triphosphate hydrolases"/>
    <property type="match status" value="1"/>
</dbReference>
<evidence type="ECO:0000256" key="3">
    <source>
        <dbReference type="ARBA" id="ARBA00008883"/>
    </source>
</evidence>
<keyword evidence="22" id="KW-1185">Reference proteome</keyword>
<keyword evidence="8 17" id="KW-0812">Transmembrane</keyword>
<keyword evidence="6" id="KW-0997">Cell inner membrane</keyword>
<evidence type="ECO:0000259" key="18">
    <source>
        <dbReference type="Pfam" id="PF02706"/>
    </source>
</evidence>
<keyword evidence="5" id="KW-1003">Cell membrane</keyword>